<name>A0ABV3FY70_9NOCA</name>
<keyword evidence="3" id="KW-1185">Reference proteome</keyword>
<proteinExistence type="predicted"/>
<accession>A0ABV3FY70</accession>
<reference evidence="2 3" key="1">
    <citation type="submission" date="2024-06" db="EMBL/GenBank/DDBJ databases">
        <title>The Natural Products Discovery Center: Release of the First 8490 Sequenced Strains for Exploring Actinobacteria Biosynthetic Diversity.</title>
        <authorList>
            <person name="Kalkreuter E."/>
            <person name="Kautsar S.A."/>
            <person name="Yang D."/>
            <person name="Bader C.D."/>
            <person name="Teijaro C.N."/>
            <person name="Fluegel L."/>
            <person name="Davis C.M."/>
            <person name="Simpson J.R."/>
            <person name="Lauterbach L."/>
            <person name="Steele A.D."/>
            <person name="Gui C."/>
            <person name="Meng S."/>
            <person name="Li G."/>
            <person name="Viehrig K."/>
            <person name="Ye F."/>
            <person name="Su P."/>
            <person name="Kiefer A.F."/>
            <person name="Nichols A."/>
            <person name="Cepeda A.J."/>
            <person name="Yan W."/>
            <person name="Fan B."/>
            <person name="Jiang Y."/>
            <person name="Adhikari A."/>
            <person name="Zheng C.-J."/>
            <person name="Schuster L."/>
            <person name="Cowan T.M."/>
            <person name="Smanski M.J."/>
            <person name="Chevrette M.G."/>
            <person name="De Carvalho L.P.S."/>
            <person name="Shen B."/>
        </authorList>
    </citation>
    <scope>NUCLEOTIDE SEQUENCE [LARGE SCALE GENOMIC DNA]</scope>
    <source>
        <strain evidence="2 3">NPDC050403</strain>
    </source>
</reference>
<protein>
    <recommendedName>
        <fullName evidence="4">WXG100 family type VII secretion target</fullName>
    </recommendedName>
</protein>
<dbReference type="EMBL" id="JBFAKC010000010">
    <property type="protein sequence ID" value="MEV0710379.1"/>
    <property type="molecule type" value="Genomic_DNA"/>
</dbReference>
<evidence type="ECO:0000256" key="1">
    <source>
        <dbReference type="SAM" id="Coils"/>
    </source>
</evidence>
<organism evidence="2 3">
    <name type="scientific">Nocardia aurea</name>
    <dbReference type="NCBI Taxonomy" id="2144174"/>
    <lineage>
        <taxon>Bacteria</taxon>
        <taxon>Bacillati</taxon>
        <taxon>Actinomycetota</taxon>
        <taxon>Actinomycetes</taxon>
        <taxon>Mycobacteriales</taxon>
        <taxon>Nocardiaceae</taxon>
        <taxon>Nocardia</taxon>
    </lineage>
</organism>
<evidence type="ECO:0000313" key="2">
    <source>
        <dbReference type="EMBL" id="MEV0710379.1"/>
    </source>
</evidence>
<evidence type="ECO:0008006" key="4">
    <source>
        <dbReference type="Google" id="ProtNLM"/>
    </source>
</evidence>
<feature type="coiled-coil region" evidence="1">
    <location>
        <begin position="94"/>
        <end position="121"/>
    </location>
</feature>
<sequence length="429" mass="44346">MSTTPYPNLGFNPVPGSVTDVAGLQGQISKAFTAVEETNGLLTRLRNSNDDVWKGQAGDAFRADFDATLAQDLGYAQSSLEKAVALIGEWHNGLVAFQDTAEGLELEAAEARQQHTQAVAALRSAQAHPDLSLANMTFSDSASLQAAQSRLDAAAAQVRSAGASVDDWQAKIDAIVKRARDLETTHDSLARRIAGELDAAAKDFAPSPPDKSIWDRITDAVKSLGEWIDEHREGIHQALSIIAAVGSVIAVCTPPPIDIIGFAVAATATVGLLALDLSDPEIRQGLANGELDAWTKVGLDSLGIAPVGGAGLAAGKIGWAALRGADDAVQLGSHAAQAAEGAGLGKALYNAVTHEPLLSSKIIDKIPGVSGLAEGAGLTTWARDIYQATGYVGSHAGPVTSVEAIDLFGRTTKYLTSFAGPVGSMIGGD</sequence>
<keyword evidence="1" id="KW-0175">Coiled coil</keyword>
<comment type="caution">
    <text evidence="2">The sequence shown here is derived from an EMBL/GenBank/DDBJ whole genome shotgun (WGS) entry which is preliminary data.</text>
</comment>
<dbReference type="Proteomes" id="UP001551695">
    <property type="component" value="Unassembled WGS sequence"/>
</dbReference>
<gene>
    <name evidence="2" type="ORF">AB0I48_22695</name>
</gene>
<evidence type="ECO:0000313" key="3">
    <source>
        <dbReference type="Proteomes" id="UP001551695"/>
    </source>
</evidence>
<dbReference type="RefSeq" id="WP_357786241.1">
    <property type="nucleotide sequence ID" value="NZ_JBFAKC010000010.1"/>
</dbReference>